<feature type="domain" description="Primase C-terminal 1" evidence="1">
    <location>
        <begin position="197"/>
        <end position="258"/>
    </location>
</feature>
<keyword evidence="4" id="KW-1185">Reference proteome</keyword>
<accession>A0ABV5WQU5</accession>
<dbReference type="SMART" id="SM00942">
    <property type="entry name" value="PriCT_1"/>
    <property type="match status" value="1"/>
</dbReference>
<reference evidence="3 4" key="1">
    <citation type="submission" date="2024-09" db="EMBL/GenBank/DDBJ databases">
        <authorList>
            <person name="Sun Q."/>
            <person name="Mori K."/>
        </authorList>
    </citation>
    <scope>NUCLEOTIDE SEQUENCE [LARGE SCALE GENOMIC DNA]</scope>
    <source>
        <strain evidence="3 4">TBRC 4576</strain>
    </source>
</reference>
<dbReference type="InterPro" id="IPR015330">
    <property type="entry name" value="DNA_primase/pol_bifunc_N"/>
</dbReference>
<evidence type="ECO:0000313" key="3">
    <source>
        <dbReference type="EMBL" id="MFB9768527.1"/>
    </source>
</evidence>
<protein>
    <submittedName>
        <fullName evidence="3">Bifunctional DNA primase/polymerase</fullName>
    </submittedName>
</protein>
<dbReference type="EMBL" id="JBHLZY010000004">
    <property type="protein sequence ID" value="MFB9768527.1"/>
    <property type="molecule type" value="Genomic_DNA"/>
</dbReference>
<dbReference type="SUPFAM" id="SSF56747">
    <property type="entry name" value="Prim-pol domain"/>
    <property type="match status" value="1"/>
</dbReference>
<dbReference type="CDD" id="cd04859">
    <property type="entry name" value="Prim_Pol"/>
    <property type="match status" value="1"/>
</dbReference>
<dbReference type="InterPro" id="IPR014820">
    <property type="entry name" value="PriCT_1"/>
</dbReference>
<proteinExistence type="predicted"/>
<evidence type="ECO:0000313" key="4">
    <source>
        <dbReference type="Proteomes" id="UP001589691"/>
    </source>
</evidence>
<sequence>MTSETLKSRALKIAATGVPVYPLAPNSKVPLKGSRGYLDATTDQQTIAGWFEHVPRANIGMRLDPVHLLVVDIDRHGKTDGVQSLKRLNEQGKQLPPDTYIERTPQDGLHYFFRYETDEQVKRVIGLYPGIDILTDFVLIAPSSINGKQYRPITPGALIQRAPQWLIRDLLPSQKVNRTPERASQIRKTWAGRLLDELTAGTDEGNRNTYLASVLGKILNTGCQSATAYELLQYANEQLRPPLSDREVNTIFKSIIKRV</sequence>
<dbReference type="Pfam" id="PF09250">
    <property type="entry name" value="Prim-Pol"/>
    <property type="match status" value="1"/>
</dbReference>
<comment type="caution">
    <text evidence="3">The sequence shown here is derived from an EMBL/GenBank/DDBJ whole genome shotgun (WGS) entry which is preliminary data.</text>
</comment>
<evidence type="ECO:0000259" key="1">
    <source>
        <dbReference type="SMART" id="SM00942"/>
    </source>
</evidence>
<gene>
    <name evidence="3" type="ORF">ACFFLI_01415</name>
</gene>
<dbReference type="RefSeq" id="WP_137643724.1">
    <property type="nucleotide sequence ID" value="NZ_BJEA01000024.1"/>
</dbReference>
<dbReference type="SMART" id="SM00943">
    <property type="entry name" value="Prim-Pol"/>
    <property type="match status" value="1"/>
</dbReference>
<organism evidence="3 4">
    <name type="scientific">Lactiplantibacillus modestisalitolerans</name>
    <dbReference type="NCBI Taxonomy" id="1457219"/>
    <lineage>
        <taxon>Bacteria</taxon>
        <taxon>Bacillati</taxon>
        <taxon>Bacillota</taxon>
        <taxon>Bacilli</taxon>
        <taxon>Lactobacillales</taxon>
        <taxon>Lactobacillaceae</taxon>
        <taxon>Lactiplantibacillus</taxon>
    </lineage>
</organism>
<feature type="domain" description="DNA primase/polymerase bifunctional N-terminal" evidence="2">
    <location>
        <begin position="10"/>
        <end position="166"/>
    </location>
</feature>
<dbReference type="Proteomes" id="UP001589691">
    <property type="component" value="Unassembled WGS sequence"/>
</dbReference>
<name>A0ABV5WQU5_9LACO</name>
<dbReference type="Pfam" id="PF08708">
    <property type="entry name" value="PriCT_1"/>
    <property type="match status" value="1"/>
</dbReference>
<evidence type="ECO:0000259" key="2">
    <source>
        <dbReference type="SMART" id="SM00943"/>
    </source>
</evidence>